<organism evidence="1 2">
    <name type="scientific">Hyphococcus luteus</name>
    <dbReference type="NCBI Taxonomy" id="2058213"/>
    <lineage>
        <taxon>Bacteria</taxon>
        <taxon>Pseudomonadati</taxon>
        <taxon>Pseudomonadota</taxon>
        <taxon>Alphaproteobacteria</taxon>
        <taxon>Parvularculales</taxon>
        <taxon>Parvularculaceae</taxon>
        <taxon>Hyphococcus</taxon>
    </lineage>
</organism>
<proteinExistence type="predicted"/>
<evidence type="ECO:0000313" key="1">
    <source>
        <dbReference type="EMBL" id="PQA87780.1"/>
    </source>
</evidence>
<reference evidence="1 2" key="1">
    <citation type="submission" date="2017-12" db="EMBL/GenBank/DDBJ databases">
        <authorList>
            <person name="Hurst M.R.H."/>
        </authorList>
    </citation>
    <scope>NUCLEOTIDE SEQUENCE [LARGE SCALE GENOMIC DNA]</scope>
    <source>
        <strain evidence="1 2">SY-3-19</strain>
    </source>
</reference>
<keyword evidence="2" id="KW-1185">Reference proteome</keyword>
<dbReference type="OrthoDB" id="9795405at2"/>
<dbReference type="AlphaFoldDB" id="A0A2S7K5J9"/>
<dbReference type="RefSeq" id="WP_104829024.1">
    <property type="nucleotide sequence ID" value="NZ_PJCH01000005.1"/>
</dbReference>
<dbReference type="InterPro" id="IPR003718">
    <property type="entry name" value="OsmC/Ohr_fam"/>
</dbReference>
<sequence>MSEHVADIVWERETESFAYDDYNRTHVWRFDNGLEIAAAAAPGYLGDPSCLDPEEAFVASVSSCHMLTFLAIAARKRLTVDAYEDHAVGHMEKNAEGRLAITRVNLHPKIKFADGVEVDADTLERMHHSAHDQCFIANSVKTEIIVHY</sequence>
<dbReference type="Proteomes" id="UP000239504">
    <property type="component" value="Unassembled WGS sequence"/>
</dbReference>
<accession>A0A2S7K5J9</accession>
<comment type="caution">
    <text evidence="1">The sequence shown here is derived from an EMBL/GenBank/DDBJ whole genome shotgun (WGS) entry which is preliminary data.</text>
</comment>
<dbReference type="InterPro" id="IPR052707">
    <property type="entry name" value="OsmC_Ohr_Peroxiredoxin"/>
</dbReference>
<dbReference type="PANTHER" id="PTHR42830:SF2">
    <property type="entry name" value="OSMC_OHR FAMILY PROTEIN"/>
    <property type="match status" value="1"/>
</dbReference>
<dbReference type="SUPFAM" id="SSF82784">
    <property type="entry name" value="OsmC-like"/>
    <property type="match status" value="1"/>
</dbReference>
<dbReference type="PANTHER" id="PTHR42830">
    <property type="entry name" value="OSMOTICALLY INDUCIBLE FAMILY PROTEIN"/>
    <property type="match status" value="1"/>
</dbReference>
<dbReference type="EMBL" id="PJCH01000005">
    <property type="protein sequence ID" value="PQA87780.1"/>
    <property type="molecule type" value="Genomic_DNA"/>
</dbReference>
<name>A0A2S7K5J9_9PROT</name>
<protein>
    <submittedName>
        <fullName evidence="1">Osmotically inducible protein OsmC</fullName>
    </submittedName>
</protein>
<dbReference type="Gene3D" id="3.30.300.20">
    <property type="match status" value="1"/>
</dbReference>
<evidence type="ECO:0000313" key="2">
    <source>
        <dbReference type="Proteomes" id="UP000239504"/>
    </source>
</evidence>
<dbReference type="InterPro" id="IPR015946">
    <property type="entry name" value="KH_dom-like_a/b"/>
</dbReference>
<dbReference type="InterPro" id="IPR036102">
    <property type="entry name" value="OsmC/Ohrsf"/>
</dbReference>
<dbReference type="Pfam" id="PF02566">
    <property type="entry name" value="OsmC"/>
    <property type="match status" value="1"/>
</dbReference>
<gene>
    <name evidence="1" type="ORF">CW354_05325</name>
</gene>